<evidence type="ECO:0000256" key="7">
    <source>
        <dbReference type="HAMAP-Rule" id="MF_00259"/>
    </source>
</evidence>
<evidence type="ECO:0000256" key="8">
    <source>
        <dbReference type="PIRSR" id="PIRSR006487-1"/>
    </source>
</evidence>
<dbReference type="InterPro" id="IPR013977">
    <property type="entry name" value="GcvT_C"/>
</dbReference>
<name>A0A429XYI6_9BACI</name>
<dbReference type="GO" id="GO:0008483">
    <property type="term" value="F:transaminase activity"/>
    <property type="evidence" value="ECO:0007669"/>
    <property type="project" value="UniProtKB-KW"/>
</dbReference>
<evidence type="ECO:0000256" key="2">
    <source>
        <dbReference type="ARBA" id="ARBA00012616"/>
    </source>
</evidence>
<evidence type="ECO:0000256" key="6">
    <source>
        <dbReference type="ARBA" id="ARBA00047665"/>
    </source>
</evidence>
<dbReference type="Pfam" id="PF08669">
    <property type="entry name" value="GCV_T_C"/>
    <property type="match status" value="1"/>
</dbReference>
<protein>
    <recommendedName>
        <fullName evidence="2 7">Aminomethyltransferase</fullName>
        <ecNumber evidence="2 7">2.1.2.10</ecNumber>
    </recommendedName>
    <alternativeName>
        <fullName evidence="5 7">Glycine cleavage system T protein</fullName>
    </alternativeName>
</protein>
<evidence type="ECO:0000313" key="12">
    <source>
        <dbReference type="Proteomes" id="UP000287156"/>
    </source>
</evidence>
<dbReference type="Proteomes" id="UP000287156">
    <property type="component" value="Unassembled WGS sequence"/>
</dbReference>
<dbReference type="FunFam" id="3.30.70.1400:FF:000001">
    <property type="entry name" value="Aminomethyltransferase"/>
    <property type="match status" value="1"/>
</dbReference>
<dbReference type="OrthoDB" id="9774591at2"/>
<evidence type="ECO:0000256" key="4">
    <source>
        <dbReference type="ARBA" id="ARBA00022679"/>
    </source>
</evidence>
<dbReference type="GO" id="GO:0005829">
    <property type="term" value="C:cytosol"/>
    <property type="evidence" value="ECO:0007669"/>
    <property type="project" value="TreeGrafter"/>
</dbReference>
<dbReference type="GO" id="GO:0004047">
    <property type="term" value="F:aminomethyltransferase activity"/>
    <property type="evidence" value="ECO:0007669"/>
    <property type="project" value="UniProtKB-UniRule"/>
</dbReference>
<dbReference type="FunFam" id="2.40.30.110:FF:000003">
    <property type="entry name" value="Aminomethyltransferase"/>
    <property type="match status" value="1"/>
</dbReference>
<dbReference type="SUPFAM" id="SSF101790">
    <property type="entry name" value="Aminomethyltransferase beta-barrel domain"/>
    <property type="match status" value="1"/>
</dbReference>
<dbReference type="EC" id="2.1.2.10" evidence="2 7"/>
<proteinExistence type="inferred from homology"/>
<dbReference type="InterPro" id="IPR022903">
    <property type="entry name" value="GcvT_bac"/>
</dbReference>
<evidence type="ECO:0000256" key="5">
    <source>
        <dbReference type="ARBA" id="ARBA00031395"/>
    </source>
</evidence>
<dbReference type="InterPro" id="IPR006222">
    <property type="entry name" value="GCVT_N"/>
</dbReference>
<comment type="function">
    <text evidence="7">The glycine cleavage system catalyzes the degradation of glycine.</text>
</comment>
<feature type="domain" description="GCVT N-terminal" evidence="9">
    <location>
        <begin position="9"/>
        <end position="266"/>
    </location>
</feature>
<dbReference type="GO" id="GO:0005960">
    <property type="term" value="C:glycine cleavage complex"/>
    <property type="evidence" value="ECO:0007669"/>
    <property type="project" value="InterPro"/>
</dbReference>
<dbReference type="Gene3D" id="3.30.1360.120">
    <property type="entry name" value="Probable tRNA modification gtpase trme, domain 1"/>
    <property type="match status" value="1"/>
</dbReference>
<dbReference type="PANTHER" id="PTHR43757">
    <property type="entry name" value="AMINOMETHYLTRANSFERASE"/>
    <property type="match status" value="1"/>
</dbReference>
<keyword evidence="12" id="KW-1185">Reference proteome</keyword>
<dbReference type="InterPro" id="IPR028896">
    <property type="entry name" value="GcvT/YgfZ/DmdA"/>
</dbReference>
<dbReference type="SUPFAM" id="SSF103025">
    <property type="entry name" value="Folate-binding domain"/>
    <property type="match status" value="1"/>
</dbReference>
<evidence type="ECO:0000259" key="10">
    <source>
        <dbReference type="Pfam" id="PF08669"/>
    </source>
</evidence>
<comment type="similarity">
    <text evidence="1 7">Belongs to the GcvT family.</text>
</comment>
<dbReference type="HAMAP" id="MF_00259">
    <property type="entry name" value="GcvT"/>
    <property type="match status" value="1"/>
</dbReference>
<organism evidence="11 12">
    <name type="scientific">Siminovitchia acidinfaciens</name>
    <dbReference type="NCBI Taxonomy" id="2321395"/>
    <lineage>
        <taxon>Bacteria</taxon>
        <taxon>Bacillati</taxon>
        <taxon>Bacillota</taxon>
        <taxon>Bacilli</taxon>
        <taxon>Bacillales</taxon>
        <taxon>Bacillaceae</taxon>
        <taxon>Siminovitchia</taxon>
    </lineage>
</organism>
<reference evidence="11" key="1">
    <citation type="submission" date="2018-12" db="EMBL/GenBank/DDBJ databases">
        <authorList>
            <person name="Sun L."/>
            <person name="Chen Z."/>
        </authorList>
    </citation>
    <scope>NUCLEOTIDE SEQUENCE [LARGE SCALE GENOMIC DNA]</scope>
    <source>
        <strain evidence="11">3-2-2</strain>
    </source>
</reference>
<dbReference type="EMBL" id="QYTV02000005">
    <property type="protein sequence ID" value="RST73801.1"/>
    <property type="molecule type" value="Genomic_DNA"/>
</dbReference>
<evidence type="ECO:0000256" key="1">
    <source>
        <dbReference type="ARBA" id="ARBA00008609"/>
    </source>
</evidence>
<dbReference type="GO" id="GO:0032259">
    <property type="term" value="P:methylation"/>
    <property type="evidence" value="ECO:0007669"/>
    <property type="project" value="UniProtKB-KW"/>
</dbReference>
<accession>A0A429XYI6</accession>
<dbReference type="PANTHER" id="PTHR43757:SF2">
    <property type="entry name" value="AMINOMETHYLTRANSFERASE, MITOCHONDRIAL"/>
    <property type="match status" value="1"/>
</dbReference>
<dbReference type="InterPro" id="IPR029043">
    <property type="entry name" value="GcvT/YgfZ_C"/>
</dbReference>
<dbReference type="Gene3D" id="3.30.70.1400">
    <property type="entry name" value="Aminomethyltransferase beta-barrel domains"/>
    <property type="match status" value="1"/>
</dbReference>
<dbReference type="InterPro" id="IPR027266">
    <property type="entry name" value="TrmE/GcvT-like"/>
</dbReference>
<comment type="catalytic activity">
    <reaction evidence="6 7">
        <text>N(6)-[(R)-S(8)-aminomethyldihydrolipoyl]-L-lysyl-[protein] + (6S)-5,6,7,8-tetrahydrofolate = N(6)-[(R)-dihydrolipoyl]-L-lysyl-[protein] + (6R)-5,10-methylene-5,6,7,8-tetrahydrofolate + NH4(+)</text>
        <dbReference type="Rhea" id="RHEA:16945"/>
        <dbReference type="Rhea" id="RHEA-COMP:10475"/>
        <dbReference type="Rhea" id="RHEA-COMP:10492"/>
        <dbReference type="ChEBI" id="CHEBI:15636"/>
        <dbReference type="ChEBI" id="CHEBI:28938"/>
        <dbReference type="ChEBI" id="CHEBI:57453"/>
        <dbReference type="ChEBI" id="CHEBI:83100"/>
        <dbReference type="ChEBI" id="CHEBI:83143"/>
        <dbReference type="EC" id="2.1.2.10"/>
    </reaction>
</comment>
<gene>
    <name evidence="7 11" type="primary">gcvT</name>
    <name evidence="11" type="ORF">D4T97_013080</name>
</gene>
<evidence type="ECO:0000313" key="11">
    <source>
        <dbReference type="EMBL" id="RST73801.1"/>
    </source>
</evidence>
<sequence>MTELKKTPLYPLYKEFGAKTIDFGGWDMPVQFSGIKEEHEAVRKNAGIFDVSHMGEIIVKGKKSLDFLQKIMTNDFSKLKVGGALYTALCYENGGVVDDLLVYKLGEEEYFLVVNAANTEKDYDWITDHAIDDVSVENVSDQYVLIAIQGPNAQSILQKISKDTDLDDIGFFKFKQDVDLDGARALVSRTGYTGEGGFEIYCRPDDAEKLWRTLLENGKEEGIKPCGLGARDTLRFEAALPLYGQELSPEITPLEAGLGFAVKLNKEADFIGKDALKQQKEQGVERKIVGVEMIDRGIPRTGYKVFSGDNEIGYVTSGTQSPTLKKNIGLVLISSDYNEEGNEVEIEVRKKRLKAKIIQTPFYKRLKK</sequence>
<feature type="domain" description="Aminomethyltransferase C-terminal" evidence="10">
    <location>
        <begin position="286"/>
        <end position="364"/>
    </location>
</feature>
<dbReference type="RefSeq" id="WP_126051188.1">
    <property type="nucleotide sequence ID" value="NZ_QYTV02000005.1"/>
</dbReference>
<evidence type="ECO:0000256" key="3">
    <source>
        <dbReference type="ARBA" id="ARBA00022576"/>
    </source>
</evidence>
<dbReference type="GO" id="GO:0008168">
    <property type="term" value="F:methyltransferase activity"/>
    <property type="evidence" value="ECO:0007669"/>
    <property type="project" value="UniProtKB-KW"/>
</dbReference>
<comment type="subunit">
    <text evidence="7">The glycine cleavage system is composed of four proteins: P, T, L and H.</text>
</comment>
<dbReference type="NCBIfam" id="TIGR00528">
    <property type="entry name" value="gcvT"/>
    <property type="match status" value="1"/>
</dbReference>
<dbReference type="Pfam" id="PF01571">
    <property type="entry name" value="GCV_T"/>
    <property type="match status" value="1"/>
</dbReference>
<dbReference type="Gene3D" id="4.10.1250.10">
    <property type="entry name" value="Aminomethyltransferase fragment"/>
    <property type="match status" value="1"/>
</dbReference>
<comment type="caution">
    <text evidence="11">The sequence shown here is derived from an EMBL/GenBank/DDBJ whole genome shotgun (WGS) entry which is preliminary data.</text>
</comment>
<dbReference type="Gene3D" id="2.40.30.110">
    <property type="entry name" value="Aminomethyltransferase beta-barrel domains"/>
    <property type="match status" value="1"/>
</dbReference>
<dbReference type="AlphaFoldDB" id="A0A429XYI6"/>
<dbReference type="NCBIfam" id="NF001567">
    <property type="entry name" value="PRK00389.1"/>
    <property type="match status" value="1"/>
</dbReference>
<dbReference type="FunFam" id="4.10.1250.10:FF:000001">
    <property type="entry name" value="Aminomethyltransferase"/>
    <property type="match status" value="1"/>
</dbReference>
<keyword evidence="3 7" id="KW-0032">Aminotransferase</keyword>
<dbReference type="GO" id="GO:0019464">
    <property type="term" value="P:glycine decarboxylation via glycine cleavage system"/>
    <property type="evidence" value="ECO:0007669"/>
    <property type="project" value="UniProtKB-UniRule"/>
</dbReference>
<feature type="binding site" evidence="8">
    <location>
        <position position="199"/>
    </location>
    <ligand>
        <name>substrate</name>
    </ligand>
</feature>
<dbReference type="InterPro" id="IPR006223">
    <property type="entry name" value="GcvT"/>
</dbReference>
<keyword evidence="4 7" id="KW-0808">Transferase</keyword>
<evidence type="ECO:0000259" key="9">
    <source>
        <dbReference type="Pfam" id="PF01571"/>
    </source>
</evidence>
<dbReference type="PIRSF" id="PIRSF006487">
    <property type="entry name" value="GcvT"/>
    <property type="match status" value="1"/>
</dbReference>